<protein>
    <submittedName>
        <fullName evidence="7">Uncharacterized protein</fullName>
    </submittedName>
</protein>
<keyword evidence="8" id="KW-1185">Reference proteome</keyword>
<dbReference type="EMBL" id="JAFNEN010000265">
    <property type="protein sequence ID" value="KAG8187611.1"/>
    <property type="molecule type" value="Genomic_DNA"/>
</dbReference>
<evidence type="ECO:0000313" key="8">
    <source>
        <dbReference type="Proteomes" id="UP000827092"/>
    </source>
</evidence>
<reference evidence="7 8" key="1">
    <citation type="journal article" date="2022" name="Nat. Ecol. Evol.">
        <title>A masculinizing supergene underlies an exaggerated male reproductive morph in a spider.</title>
        <authorList>
            <person name="Hendrickx F."/>
            <person name="De Corte Z."/>
            <person name="Sonet G."/>
            <person name="Van Belleghem S.M."/>
            <person name="Kostlbacher S."/>
            <person name="Vangestel C."/>
        </authorList>
    </citation>
    <scope>NUCLEOTIDE SEQUENCE [LARGE SCALE GENOMIC DNA]</scope>
    <source>
        <strain evidence="7">W744_W776</strain>
    </source>
</reference>
<dbReference type="GO" id="GO:0005525">
    <property type="term" value="F:GTP binding"/>
    <property type="evidence" value="ECO:0007669"/>
    <property type="project" value="UniProtKB-KW"/>
</dbReference>
<keyword evidence="5" id="KW-0472">Membrane</keyword>
<gene>
    <name evidence="7" type="ORF">JTE90_027024</name>
</gene>
<evidence type="ECO:0000256" key="6">
    <source>
        <dbReference type="ARBA" id="ARBA00023288"/>
    </source>
</evidence>
<name>A0AAV6UTC5_9ARAC</name>
<keyword evidence="3" id="KW-0488">Methylation</keyword>
<dbReference type="PANTHER" id="PTHR46149">
    <property type="entry name" value="MIP08469P"/>
    <property type="match status" value="1"/>
</dbReference>
<keyword evidence="4" id="KW-0342">GTP-binding</keyword>
<evidence type="ECO:0000256" key="4">
    <source>
        <dbReference type="ARBA" id="ARBA00023134"/>
    </source>
</evidence>
<dbReference type="AlphaFoldDB" id="A0AAV6UTC5"/>
<evidence type="ECO:0000256" key="3">
    <source>
        <dbReference type="ARBA" id="ARBA00022481"/>
    </source>
</evidence>
<keyword evidence="2" id="KW-1003">Cell membrane</keyword>
<dbReference type="PANTHER" id="PTHR46149:SF3">
    <property type="entry name" value="MIP08469P"/>
    <property type="match status" value="1"/>
</dbReference>
<dbReference type="Gene3D" id="3.40.50.300">
    <property type="entry name" value="P-loop containing nucleotide triphosphate hydrolases"/>
    <property type="match status" value="1"/>
</dbReference>
<dbReference type="InterPro" id="IPR052236">
    <property type="entry name" value="Small_GTPase_RasD"/>
</dbReference>
<keyword evidence="4" id="KW-0547">Nucleotide-binding</keyword>
<dbReference type="Proteomes" id="UP000827092">
    <property type="component" value="Unassembled WGS sequence"/>
</dbReference>
<dbReference type="InterPro" id="IPR001806">
    <property type="entry name" value="Small_GTPase"/>
</dbReference>
<evidence type="ECO:0000256" key="1">
    <source>
        <dbReference type="ARBA" id="ARBA00004193"/>
    </source>
</evidence>
<comment type="subcellular location">
    <subcellularLocation>
        <location evidence="1">Cell membrane</location>
        <topology evidence="1">Lipid-anchor</topology>
    </subcellularLocation>
</comment>
<dbReference type="GO" id="GO:0031681">
    <property type="term" value="F:G-protein beta-subunit binding"/>
    <property type="evidence" value="ECO:0007669"/>
    <property type="project" value="TreeGrafter"/>
</dbReference>
<sequence length="84" mass="9354">MDIKPKLPLCRVAYKHPPSKIEHSRGAMGGSRVKKLVVLGSGGVGKSSLVMQYLEGIFTASYKPTVEDYYRHTVKMPSKEDLFI</sequence>
<accession>A0AAV6UTC5</accession>
<dbReference type="GO" id="GO:0007165">
    <property type="term" value="P:signal transduction"/>
    <property type="evidence" value="ECO:0007669"/>
    <property type="project" value="TreeGrafter"/>
</dbReference>
<evidence type="ECO:0000256" key="2">
    <source>
        <dbReference type="ARBA" id="ARBA00022475"/>
    </source>
</evidence>
<dbReference type="InterPro" id="IPR027417">
    <property type="entry name" value="P-loop_NTPase"/>
</dbReference>
<dbReference type="GO" id="GO:0003924">
    <property type="term" value="F:GTPase activity"/>
    <property type="evidence" value="ECO:0007669"/>
    <property type="project" value="InterPro"/>
</dbReference>
<keyword evidence="6" id="KW-0449">Lipoprotein</keyword>
<dbReference type="SUPFAM" id="SSF52540">
    <property type="entry name" value="P-loop containing nucleoside triphosphate hydrolases"/>
    <property type="match status" value="1"/>
</dbReference>
<comment type="caution">
    <text evidence="7">The sequence shown here is derived from an EMBL/GenBank/DDBJ whole genome shotgun (WGS) entry which is preliminary data.</text>
</comment>
<dbReference type="Pfam" id="PF00071">
    <property type="entry name" value="Ras"/>
    <property type="match status" value="1"/>
</dbReference>
<proteinExistence type="predicted"/>
<dbReference type="GO" id="GO:0005886">
    <property type="term" value="C:plasma membrane"/>
    <property type="evidence" value="ECO:0007669"/>
    <property type="project" value="UniProtKB-SubCell"/>
</dbReference>
<dbReference type="PRINTS" id="PR00449">
    <property type="entry name" value="RASTRNSFRMNG"/>
</dbReference>
<organism evidence="7 8">
    <name type="scientific">Oedothorax gibbosus</name>
    <dbReference type="NCBI Taxonomy" id="931172"/>
    <lineage>
        <taxon>Eukaryota</taxon>
        <taxon>Metazoa</taxon>
        <taxon>Ecdysozoa</taxon>
        <taxon>Arthropoda</taxon>
        <taxon>Chelicerata</taxon>
        <taxon>Arachnida</taxon>
        <taxon>Araneae</taxon>
        <taxon>Araneomorphae</taxon>
        <taxon>Entelegynae</taxon>
        <taxon>Araneoidea</taxon>
        <taxon>Linyphiidae</taxon>
        <taxon>Erigoninae</taxon>
        <taxon>Oedothorax</taxon>
    </lineage>
</organism>
<evidence type="ECO:0000256" key="5">
    <source>
        <dbReference type="ARBA" id="ARBA00023136"/>
    </source>
</evidence>
<evidence type="ECO:0000313" key="7">
    <source>
        <dbReference type="EMBL" id="KAG8187611.1"/>
    </source>
</evidence>